<evidence type="ECO:0000313" key="8">
    <source>
        <dbReference type="EMBL" id="MBW6396822.1"/>
    </source>
</evidence>
<sequence>MHPLALTMGEPAGIGAEIAAGAWFALRASGPAFFLIDDATRPFGVPVQAIAAPEEAAAVFPHALPVLHRPLPHQPVPGKPDPANAAAVIASITEAVELTKAGRAGGVVTNPIQKSVLTAAGFRHPGHTEYLGEIAGTGVPPVMMLASDDLRVVPVTVHEALAKAIARLTPDMIVETARITARALREDFGIARPRLAIAGLNPHAGEAGTMGREDIEIVAPAVAALQAEGIAARGPMPPDTMFTALARPSYDAAICLYHDQALIPIKTLDMAGGVNVTLGLSIVRTSPDHGTALDIAGTGKASPSSLLAAMRMAAVMAARRGGTAPETPAGWQPIASAPRDGTRILLTDGEVVTGGRWVIGTRHSGAAEAPVALFVADSGNDVDWKGGPDIVEPLYWQPLPTPPKRTA</sequence>
<protein>
    <recommendedName>
        <fullName evidence="7">4-hydroxythreonine-4-phosphate dehydrogenase</fullName>
        <ecNumber evidence="7">1.1.1.262</ecNumber>
    </recommendedName>
    <alternativeName>
        <fullName evidence="7">4-(phosphohydroxy)-L-threonine dehydrogenase</fullName>
    </alternativeName>
</protein>
<keyword evidence="7" id="KW-0862">Zinc</keyword>
<evidence type="ECO:0000256" key="6">
    <source>
        <dbReference type="ARBA" id="ARBA00023096"/>
    </source>
</evidence>
<dbReference type="PANTHER" id="PTHR30004">
    <property type="entry name" value="4-HYDROXYTHREONINE-4-PHOSPHATE DEHYDROGENASE"/>
    <property type="match status" value="1"/>
</dbReference>
<evidence type="ECO:0000256" key="1">
    <source>
        <dbReference type="ARBA" id="ARBA00022490"/>
    </source>
</evidence>
<feature type="binding site" evidence="7">
    <location>
        <position position="158"/>
    </location>
    <ligand>
        <name>a divalent metal cation</name>
        <dbReference type="ChEBI" id="CHEBI:60240"/>
        <note>ligand shared between dimeric partners</note>
    </ligand>
</feature>
<feature type="binding site" evidence="7">
    <location>
        <position position="284"/>
    </location>
    <ligand>
        <name>substrate</name>
    </ligand>
</feature>
<dbReference type="EMBL" id="JAHYBZ010000001">
    <property type="protein sequence ID" value="MBW6396822.1"/>
    <property type="molecule type" value="Genomic_DNA"/>
</dbReference>
<dbReference type="HAMAP" id="MF_00536">
    <property type="entry name" value="PdxA"/>
    <property type="match status" value="1"/>
</dbReference>
<dbReference type="Gene3D" id="3.40.718.10">
    <property type="entry name" value="Isopropylmalate Dehydrogenase"/>
    <property type="match status" value="1"/>
</dbReference>
<name>A0ABS7A3E0_9PROT</name>
<evidence type="ECO:0000313" key="9">
    <source>
        <dbReference type="Proteomes" id="UP001196565"/>
    </source>
</evidence>
<dbReference type="InterPro" id="IPR005255">
    <property type="entry name" value="PdxA_fam"/>
</dbReference>
<gene>
    <name evidence="7 8" type="primary">pdxA</name>
    <name evidence="8" type="ORF">KPL78_03135</name>
</gene>
<organism evidence="8 9">
    <name type="scientific">Roseomonas alba</name>
    <dbReference type="NCBI Taxonomy" id="2846776"/>
    <lineage>
        <taxon>Bacteria</taxon>
        <taxon>Pseudomonadati</taxon>
        <taxon>Pseudomonadota</taxon>
        <taxon>Alphaproteobacteria</taxon>
        <taxon>Acetobacterales</taxon>
        <taxon>Roseomonadaceae</taxon>
        <taxon>Roseomonas</taxon>
    </lineage>
</organism>
<evidence type="ECO:0000256" key="7">
    <source>
        <dbReference type="HAMAP-Rule" id="MF_00536"/>
    </source>
</evidence>
<feature type="binding site" evidence="7">
    <location>
        <position position="275"/>
    </location>
    <ligand>
        <name>substrate</name>
    </ligand>
</feature>
<evidence type="ECO:0000256" key="5">
    <source>
        <dbReference type="ARBA" id="ARBA00023027"/>
    </source>
</evidence>
<keyword evidence="9" id="KW-1185">Reference proteome</keyword>
<comment type="function">
    <text evidence="7">Catalyzes the NAD(P)-dependent oxidation of 4-(phosphooxy)-L-threonine (HTP) into 2-amino-3-oxo-4-(phosphooxy)butyric acid which spontaneously decarboxylates to form 3-amino-2-oxopropyl phosphate (AHAP).</text>
</comment>
<dbReference type="SUPFAM" id="SSF53659">
    <property type="entry name" value="Isocitrate/Isopropylmalate dehydrogenase-like"/>
    <property type="match status" value="1"/>
</dbReference>
<comment type="cofactor">
    <cofactor evidence="7">
        <name>Zn(2+)</name>
        <dbReference type="ChEBI" id="CHEBI:29105"/>
    </cofactor>
    <cofactor evidence="7">
        <name>Mg(2+)</name>
        <dbReference type="ChEBI" id="CHEBI:18420"/>
    </cofactor>
    <cofactor evidence="7">
        <name>Co(2+)</name>
        <dbReference type="ChEBI" id="CHEBI:48828"/>
    </cofactor>
    <text evidence="7">Binds 1 divalent metal cation per subunit. Can use ions such as Zn(2+), Mg(2+) or Co(2+).</text>
</comment>
<evidence type="ECO:0000256" key="2">
    <source>
        <dbReference type="ARBA" id="ARBA00022723"/>
    </source>
</evidence>
<reference evidence="8 9" key="1">
    <citation type="submission" date="2021-07" db="EMBL/GenBank/DDBJ databases">
        <authorList>
            <person name="So Y."/>
        </authorList>
    </citation>
    <scope>NUCLEOTIDE SEQUENCE [LARGE SCALE GENOMIC DNA]</scope>
    <source>
        <strain evidence="8 9">HJA6</strain>
    </source>
</reference>
<keyword evidence="1 7" id="KW-0963">Cytoplasm</keyword>
<keyword evidence="7" id="KW-0460">Magnesium</keyword>
<keyword evidence="7" id="KW-0170">Cobalt</keyword>
<comment type="subcellular location">
    <subcellularLocation>
        <location evidence="7">Cytoplasm</location>
    </subcellularLocation>
</comment>
<proteinExistence type="inferred from homology"/>
<feature type="binding site" evidence="7">
    <location>
        <position position="127"/>
    </location>
    <ligand>
        <name>substrate</name>
    </ligand>
</feature>
<dbReference type="EC" id="1.1.1.262" evidence="7"/>
<feature type="binding site" evidence="7">
    <location>
        <position position="128"/>
    </location>
    <ligand>
        <name>substrate</name>
    </ligand>
</feature>
<keyword evidence="3 7" id="KW-0521">NADP</keyword>
<feature type="binding site" evidence="7">
    <location>
        <position position="266"/>
    </location>
    <ligand>
        <name>substrate</name>
    </ligand>
</feature>
<comment type="subunit">
    <text evidence="7">Homodimer.</text>
</comment>
<feature type="binding site" evidence="7">
    <location>
        <position position="258"/>
    </location>
    <ligand>
        <name>a divalent metal cation</name>
        <dbReference type="ChEBI" id="CHEBI:60240"/>
        <note>ligand shared between dimeric partners</note>
    </ligand>
</feature>
<evidence type="ECO:0000256" key="3">
    <source>
        <dbReference type="ARBA" id="ARBA00022857"/>
    </source>
</evidence>
<comment type="catalytic activity">
    <reaction evidence="7">
        <text>4-(phosphooxy)-L-threonine + NAD(+) = 3-amino-2-oxopropyl phosphate + CO2 + NADH</text>
        <dbReference type="Rhea" id="RHEA:32275"/>
        <dbReference type="ChEBI" id="CHEBI:16526"/>
        <dbReference type="ChEBI" id="CHEBI:57279"/>
        <dbReference type="ChEBI" id="CHEBI:57540"/>
        <dbReference type="ChEBI" id="CHEBI:57945"/>
        <dbReference type="ChEBI" id="CHEBI:58452"/>
        <dbReference type="EC" id="1.1.1.262"/>
    </reaction>
</comment>
<dbReference type="GO" id="GO:0050570">
    <property type="term" value="F:4-hydroxythreonine-4-phosphate dehydrogenase activity"/>
    <property type="evidence" value="ECO:0007669"/>
    <property type="project" value="UniProtKB-EC"/>
</dbReference>
<dbReference type="Pfam" id="PF04166">
    <property type="entry name" value="PdxA"/>
    <property type="match status" value="1"/>
</dbReference>
<accession>A0ABS7A3E0</accession>
<dbReference type="InterPro" id="IPR037510">
    <property type="entry name" value="PdxA"/>
</dbReference>
<keyword evidence="2 7" id="KW-0479">Metal-binding</keyword>
<dbReference type="PANTHER" id="PTHR30004:SF6">
    <property type="entry name" value="D-THREONATE 4-PHOSPHATE DEHYDROGENASE"/>
    <property type="match status" value="1"/>
</dbReference>
<evidence type="ECO:0000256" key="4">
    <source>
        <dbReference type="ARBA" id="ARBA00023002"/>
    </source>
</evidence>
<comment type="similarity">
    <text evidence="7">Belongs to the PdxA family.</text>
</comment>
<keyword evidence="5 7" id="KW-0520">NAD</keyword>
<comment type="miscellaneous">
    <text evidence="7">The active site is located at the dimer interface.</text>
</comment>
<keyword evidence="4 7" id="KW-0560">Oxidoreductase</keyword>
<dbReference type="NCBIfam" id="NF003699">
    <property type="entry name" value="PRK05312.1"/>
    <property type="match status" value="1"/>
</dbReference>
<comment type="pathway">
    <text evidence="7">Cofactor biosynthesis; pyridoxine 5'-phosphate biosynthesis; pyridoxine 5'-phosphate from D-erythrose 4-phosphate: step 4/5.</text>
</comment>
<keyword evidence="6 7" id="KW-0664">Pyridoxine biosynthesis</keyword>
<dbReference type="NCBIfam" id="TIGR00557">
    <property type="entry name" value="pdxA"/>
    <property type="match status" value="1"/>
</dbReference>
<dbReference type="Proteomes" id="UP001196565">
    <property type="component" value="Unassembled WGS sequence"/>
</dbReference>
<comment type="caution">
    <text evidence="8">The sequence shown here is derived from an EMBL/GenBank/DDBJ whole genome shotgun (WGS) entry which is preliminary data.</text>
</comment>
<feature type="binding site" evidence="7">
    <location>
        <position position="203"/>
    </location>
    <ligand>
        <name>a divalent metal cation</name>
        <dbReference type="ChEBI" id="CHEBI:60240"/>
        <note>ligand shared between dimeric partners</note>
    </ligand>
</feature>